<keyword evidence="1" id="KW-1185">Reference proteome</keyword>
<accession>A0A915HQ80</accession>
<evidence type="ECO:0000313" key="1">
    <source>
        <dbReference type="Proteomes" id="UP000887565"/>
    </source>
</evidence>
<evidence type="ECO:0000313" key="2">
    <source>
        <dbReference type="WBParaSite" id="nRc.2.0.1.t03666-RA"/>
    </source>
</evidence>
<dbReference type="Proteomes" id="UP000887565">
    <property type="component" value="Unplaced"/>
</dbReference>
<protein>
    <submittedName>
        <fullName evidence="2">Uncharacterized protein</fullName>
    </submittedName>
</protein>
<dbReference type="AlphaFoldDB" id="A0A915HQ80"/>
<organism evidence="1 2">
    <name type="scientific">Romanomermis culicivorax</name>
    <name type="common">Nematode worm</name>
    <dbReference type="NCBI Taxonomy" id="13658"/>
    <lineage>
        <taxon>Eukaryota</taxon>
        <taxon>Metazoa</taxon>
        <taxon>Ecdysozoa</taxon>
        <taxon>Nematoda</taxon>
        <taxon>Enoplea</taxon>
        <taxon>Dorylaimia</taxon>
        <taxon>Mermithida</taxon>
        <taxon>Mermithoidea</taxon>
        <taxon>Mermithidae</taxon>
        <taxon>Romanomermis</taxon>
    </lineage>
</organism>
<name>A0A915HQ80_ROMCU</name>
<sequence>MCYVDDFDTNDLRNGTPGETGLQEKQDSWRIGAFRAVLRRRAGRPPRAAQNLGTSKTNRCTSCAWRFITTFLIVGKIIEFDIHYENISLGGKISRIQNYIENHETYLFPKICAKTIATILSLPRSKILNCSTSGAKVNGSTSQGTGTSPCFSTISVIAGIFTADKTTKDPDSKCFTRKYKSNIVRTDKQIKALLGALIKTFCTYYAARRLYKYFIFRLFSLAIAQTYSFHHNTRKKGQSELYFHSSLRRHYSKTLRESIMEVFLVFKFTLDEHAWLVEDPGIGLKWILFVYSIALNSRKSTYA</sequence>
<dbReference type="WBParaSite" id="nRc.2.0.1.t03666-RA">
    <property type="protein sequence ID" value="nRc.2.0.1.t03666-RA"/>
    <property type="gene ID" value="nRc.2.0.1.g03666"/>
</dbReference>
<proteinExistence type="predicted"/>
<reference evidence="2" key="1">
    <citation type="submission" date="2022-11" db="UniProtKB">
        <authorList>
            <consortium name="WormBaseParasite"/>
        </authorList>
    </citation>
    <scope>IDENTIFICATION</scope>
</reference>